<feature type="coiled-coil region" evidence="1">
    <location>
        <begin position="112"/>
        <end position="139"/>
    </location>
</feature>
<feature type="compositionally biased region" description="Gly residues" evidence="2">
    <location>
        <begin position="159"/>
        <end position="169"/>
    </location>
</feature>
<feature type="compositionally biased region" description="Polar residues" evidence="2">
    <location>
        <begin position="1"/>
        <end position="11"/>
    </location>
</feature>
<dbReference type="KEGG" id="cpre:Csp1_17220"/>
<keyword evidence="4" id="KW-1185">Reference proteome</keyword>
<evidence type="ECO:0000313" key="4">
    <source>
        <dbReference type="Proteomes" id="UP000247696"/>
    </source>
</evidence>
<keyword evidence="1" id="KW-0175">Coiled coil</keyword>
<evidence type="ECO:0008006" key="5">
    <source>
        <dbReference type="Google" id="ProtNLM"/>
    </source>
</evidence>
<dbReference type="EMBL" id="CP024988">
    <property type="protein sequence ID" value="AWT26504.1"/>
    <property type="molecule type" value="Genomic_DNA"/>
</dbReference>
<accession>A0A2Z3YV78</accession>
<dbReference type="Gene3D" id="1.10.287.1490">
    <property type="match status" value="1"/>
</dbReference>
<dbReference type="AlphaFoldDB" id="A0A2Z3YV78"/>
<evidence type="ECO:0000256" key="1">
    <source>
        <dbReference type="SAM" id="Coils"/>
    </source>
</evidence>
<gene>
    <name evidence="3" type="ORF">Csp1_17220</name>
</gene>
<protein>
    <recommendedName>
        <fullName evidence="5">C4-type zinc ribbon domain-containing protein</fullName>
    </recommendedName>
</protein>
<feature type="region of interest" description="Disordered" evidence="2">
    <location>
        <begin position="1"/>
        <end position="21"/>
    </location>
</feature>
<proteinExistence type="predicted"/>
<reference evidence="4" key="1">
    <citation type="submission" date="2017-11" db="EMBL/GenBank/DDBJ databases">
        <title>Otitis media/interna in a cat caused by the recently described species Corynebacterium provencense.</title>
        <authorList>
            <person name="Kittl S."/>
            <person name="Brodard I."/>
            <person name="Rychener L."/>
            <person name="Jores J."/>
            <person name="Roosje P."/>
            <person name="Gobeli Brawand S."/>
        </authorList>
    </citation>
    <scope>NUCLEOTIDE SEQUENCE [LARGE SCALE GENOMIC DNA]</scope>
    <source>
        <strain evidence="4">17KM38</strain>
    </source>
</reference>
<dbReference type="Proteomes" id="UP000247696">
    <property type="component" value="Chromosome"/>
</dbReference>
<name>A0A2Z3YV78_9CORY</name>
<evidence type="ECO:0000313" key="3">
    <source>
        <dbReference type="EMBL" id="AWT26504.1"/>
    </source>
</evidence>
<evidence type="ECO:0000256" key="2">
    <source>
        <dbReference type="SAM" id="MobiDB-lite"/>
    </source>
</evidence>
<organism evidence="3 4">
    <name type="scientific">Corynebacterium provencense</name>
    <dbReference type="NCBI Taxonomy" id="1737425"/>
    <lineage>
        <taxon>Bacteria</taxon>
        <taxon>Bacillati</taxon>
        <taxon>Actinomycetota</taxon>
        <taxon>Actinomycetes</taxon>
        <taxon>Mycobacteriales</taxon>
        <taxon>Corynebacteriaceae</taxon>
        <taxon>Corynebacterium</taxon>
    </lineage>
</organism>
<sequence length="287" mass="31740">MTGKVTDTVNSDHPAHDPVLRGGDRDTLLTLVRVDERIRLLKARLDALPETAEVERLEEAEAARRRREIGTRRIAHDIYGTLRRLKADSARLRERRRDDIAGLRAVTDPVRRRDLRHDLEVAERRLAELREDIAREQRTLATFGHALDGAEDSREGNPGHAGDGATGHGDAGRHGDTDAGAELARARGEERAVTGEIRRQLTELAARSVRLRAALPHEILVRYERCERDQGIGAVELDGSTCRCCCIQLDTATMRRFAGTPPDRLVSCPECGVLLVRAVSSGGADHV</sequence>
<feature type="region of interest" description="Disordered" evidence="2">
    <location>
        <begin position="145"/>
        <end position="189"/>
    </location>
</feature>
<dbReference type="STRING" id="1737425.GCA_900049755_02648"/>